<dbReference type="SUPFAM" id="SSF56801">
    <property type="entry name" value="Acetyl-CoA synthetase-like"/>
    <property type="match status" value="1"/>
</dbReference>
<sequence length="128" mass="14298">MFSTALDKYGDLSAMGFKQQGTWEHISYTQYYLLARKAAKGFLKYYLLARKAAKGFLKLGLERAHSVAVLAFNSPEWFFSAVGAVFAGGIITGIYTTSSPEACQYIAYDCRANIIMVDTQKQLEKILK</sequence>
<evidence type="ECO:0000256" key="8">
    <source>
        <dbReference type="ARBA" id="ARBA00023136"/>
    </source>
</evidence>
<evidence type="ECO:0000259" key="10">
    <source>
        <dbReference type="Pfam" id="PF00501"/>
    </source>
</evidence>
<dbReference type="GO" id="GO:0004467">
    <property type="term" value="F:long-chain fatty acid-CoA ligase activity"/>
    <property type="evidence" value="ECO:0007669"/>
    <property type="project" value="UniProtKB-EC"/>
</dbReference>
<keyword evidence="6" id="KW-0276">Fatty acid metabolism</keyword>
<keyword evidence="7" id="KW-0067">ATP-binding</keyword>
<evidence type="ECO:0000256" key="4">
    <source>
        <dbReference type="ARBA" id="ARBA00022598"/>
    </source>
</evidence>
<accession>A0A212CSW3</accession>
<evidence type="ECO:0000313" key="11">
    <source>
        <dbReference type="EMBL" id="OWK09087.1"/>
    </source>
</evidence>
<keyword evidence="2" id="KW-0963">Cytoplasm</keyword>
<keyword evidence="6" id="KW-0443">Lipid metabolism</keyword>
<evidence type="ECO:0000313" key="12">
    <source>
        <dbReference type="Proteomes" id="UP000242450"/>
    </source>
</evidence>
<proteinExistence type="predicted"/>
<keyword evidence="3" id="KW-0597">Phosphoprotein</keyword>
<dbReference type="AlphaFoldDB" id="A0A212CSW3"/>
<gene>
    <name evidence="11" type="ORF">Celaphus_00015311</name>
</gene>
<name>A0A212CSW3_CEREH</name>
<reference evidence="11 12" key="1">
    <citation type="journal article" date="2018" name="Mol. Genet. Genomics">
        <title>The red deer Cervus elaphus genome CerEla1.0: sequencing, annotating, genes, and chromosomes.</title>
        <authorList>
            <person name="Bana N.A."/>
            <person name="Nyiri A."/>
            <person name="Nagy J."/>
            <person name="Frank K."/>
            <person name="Nagy T."/>
            <person name="Steger V."/>
            <person name="Schiller M."/>
            <person name="Lakatos P."/>
            <person name="Sugar L."/>
            <person name="Horn P."/>
            <person name="Barta E."/>
            <person name="Orosz L."/>
        </authorList>
    </citation>
    <scope>NUCLEOTIDE SEQUENCE [LARGE SCALE GENOMIC DNA]</scope>
    <source>
        <strain evidence="11">Hungarian</strain>
    </source>
</reference>
<keyword evidence="5" id="KW-0547">Nucleotide-binding</keyword>
<keyword evidence="4" id="KW-0436">Ligase</keyword>
<dbReference type="GO" id="GO:0016020">
    <property type="term" value="C:membrane"/>
    <property type="evidence" value="ECO:0007669"/>
    <property type="project" value="TreeGrafter"/>
</dbReference>
<comment type="caution">
    <text evidence="11">The sequence shown here is derived from an EMBL/GenBank/DDBJ whole genome shotgun (WGS) entry which is preliminary data.</text>
</comment>
<evidence type="ECO:0000256" key="5">
    <source>
        <dbReference type="ARBA" id="ARBA00022741"/>
    </source>
</evidence>
<dbReference type="GO" id="GO:0005524">
    <property type="term" value="F:ATP binding"/>
    <property type="evidence" value="ECO:0007669"/>
    <property type="project" value="UniProtKB-KW"/>
</dbReference>
<evidence type="ECO:0000256" key="9">
    <source>
        <dbReference type="ARBA" id="ARBA00026121"/>
    </source>
</evidence>
<dbReference type="Gene3D" id="3.40.50.980">
    <property type="match status" value="1"/>
</dbReference>
<keyword evidence="8" id="KW-0472">Membrane</keyword>
<evidence type="ECO:0000256" key="6">
    <source>
        <dbReference type="ARBA" id="ARBA00022832"/>
    </source>
</evidence>
<evidence type="ECO:0000256" key="7">
    <source>
        <dbReference type="ARBA" id="ARBA00022840"/>
    </source>
</evidence>
<dbReference type="Proteomes" id="UP000242450">
    <property type="component" value="Chromosome 13"/>
</dbReference>
<dbReference type="GO" id="GO:0005783">
    <property type="term" value="C:endoplasmic reticulum"/>
    <property type="evidence" value="ECO:0007669"/>
    <property type="project" value="TreeGrafter"/>
</dbReference>
<keyword evidence="12" id="KW-1185">Reference proteome</keyword>
<dbReference type="PANTHER" id="PTHR43272">
    <property type="entry name" value="LONG-CHAIN-FATTY-ACID--COA LIGASE"/>
    <property type="match status" value="1"/>
</dbReference>
<protein>
    <recommendedName>
        <fullName evidence="9">long-chain-fatty-acid--CoA ligase</fullName>
        <ecNumber evidence="9">6.2.1.3</ecNumber>
    </recommendedName>
</protein>
<feature type="domain" description="AMP-dependent synthetase/ligase" evidence="10">
    <location>
        <begin position="45"/>
        <end position="125"/>
    </location>
</feature>
<dbReference type="EC" id="6.2.1.3" evidence="9"/>
<feature type="non-terminal residue" evidence="11">
    <location>
        <position position="128"/>
    </location>
</feature>
<comment type="subcellular location">
    <subcellularLocation>
        <location evidence="1">Cytoplasm</location>
    </subcellularLocation>
</comment>
<dbReference type="InterPro" id="IPR000873">
    <property type="entry name" value="AMP-dep_synth/lig_dom"/>
</dbReference>
<dbReference type="PANTHER" id="PTHR43272:SF93">
    <property type="entry name" value="ACYL-COA SYNTHETASE BUBBLEGUM FAMILY MEMBER 1"/>
    <property type="match status" value="1"/>
</dbReference>
<evidence type="ECO:0000256" key="2">
    <source>
        <dbReference type="ARBA" id="ARBA00022490"/>
    </source>
</evidence>
<organism evidence="11 12">
    <name type="scientific">Cervus elaphus hippelaphus</name>
    <name type="common">European red deer</name>
    <dbReference type="NCBI Taxonomy" id="46360"/>
    <lineage>
        <taxon>Eukaryota</taxon>
        <taxon>Metazoa</taxon>
        <taxon>Chordata</taxon>
        <taxon>Craniata</taxon>
        <taxon>Vertebrata</taxon>
        <taxon>Euteleostomi</taxon>
        <taxon>Mammalia</taxon>
        <taxon>Eutheria</taxon>
        <taxon>Laurasiatheria</taxon>
        <taxon>Artiodactyla</taxon>
        <taxon>Ruminantia</taxon>
        <taxon>Pecora</taxon>
        <taxon>Cervidae</taxon>
        <taxon>Cervinae</taxon>
        <taxon>Cervus</taxon>
    </lineage>
</organism>
<dbReference type="OrthoDB" id="3633556at2759"/>
<evidence type="ECO:0000256" key="3">
    <source>
        <dbReference type="ARBA" id="ARBA00022553"/>
    </source>
</evidence>
<evidence type="ECO:0000256" key="1">
    <source>
        <dbReference type="ARBA" id="ARBA00004496"/>
    </source>
</evidence>
<dbReference type="EMBL" id="MKHE01000013">
    <property type="protein sequence ID" value="OWK09087.1"/>
    <property type="molecule type" value="Genomic_DNA"/>
</dbReference>
<dbReference type="Pfam" id="PF00501">
    <property type="entry name" value="AMP-binding"/>
    <property type="match status" value="1"/>
</dbReference>